<dbReference type="Proteomes" id="UP001501243">
    <property type="component" value="Unassembled WGS sequence"/>
</dbReference>
<dbReference type="Gene3D" id="2.160.20.10">
    <property type="entry name" value="Single-stranded right-handed beta-helix, Pectin lyase-like"/>
    <property type="match status" value="1"/>
</dbReference>
<gene>
    <name evidence="1" type="ORF">GCM10023172_29620</name>
</gene>
<comment type="caution">
    <text evidence="1">The sequence shown here is derived from an EMBL/GenBank/DDBJ whole genome shotgun (WGS) entry which is preliminary data.</text>
</comment>
<dbReference type="SUPFAM" id="SSF51126">
    <property type="entry name" value="Pectin lyase-like"/>
    <property type="match status" value="1"/>
</dbReference>
<reference evidence="2" key="1">
    <citation type="journal article" date="2019" name="Int. J. Syst. Evol. Microbiol.">
        <title>The Global Catalogue of Microorganisms (GCM) 10K type strain sequencing project: providing services to taxonomists for standard genome sequencing and annotation.</title>
        <authorList>
            <consortium name="The Broad Institute Genomics Platform"/>
            <consortium name="The Broad Institute Genome Sequencing Center for Infectious Disease"/>
            <person name="Wu L."/>
            <person name="Ma J."/>
        </authorList>
    </citation>
    <scope>NUCLEOTIDE SEQUENCE [LARGE SCALE GENOMIC DNA]</scope>
    <source>
        <strain evidence="2">JCM 17841</strain>
    </source>
</reference>
<organism evidence="1 2">
    <name type="scientific">Hymenobacter ginsengisoli</name>
    <dbReference type="NCBI Taxonomy" id="1051626"/>
    <lineage>
        <taxon>Bacteria</taxon>
        <taxon>Pseudomonadati</taxon>
        <taxon>Bacteroidota</taxon>
        <taxon>Cytophagia</taxon>
        <taxon>Cytophagales</taxon>
        <taxon>Hymenobacteraceae</taxon>
        <taxon>Hymenobacter</taxon>
    </lineage>
</organism>
<dbReference type="NCBIfam" id="TIGR04183">
    <property type="entry name" value="Por_Secre_tail"/>
    <property type="match status" value="1"/>
</dbReference>
<evidence type="ECO:0000313" key="2">
    <source>
        <dbReference type="Proteomes" id="UP001501243"/>
    </source>
</evidence>
<dbReference type="InterPro" id="IPR012334">
    <property type="entry name" value="Pectin_lyas_fold"/>
</dbReference>
<evidence type="ECO:0000313" key="1">
    <source>
        <dbReference type="EMBL" id="GAA4503941.1"/>
    </source>
</evidence>
<sequence>MGTASKPITIRSYGTGQAIIQSADSYGFYAQNTAGIELHNLRFEGSGRLTNKNSGVVFYLDSADTHLNHLRLDSLDVSGYRNDGILVGSWNGLSGYADVRITNCQVHANGEAGLCSYAFYPATGLAHHDWYVGGCTAYDNAGRADITNTHTGNGIVLSGIDGALVEKCVAYHNGWLNANQSGGPVGIWGWSCNNLIIQLCESHHNMSGTSKDGGGFDLDGGCTNSVLQYNYSHDNQGPGYLLAQFGGAPAMHDLTVRYNISENDARKYNQGAIELWSSGDNGGIVRANIYNNTVYLGATADGSAPSAAYITSDGITAVALRNNTLQTAPGLPVLISRTDAGVRLEGNCYWTPGAALQLLWNGTTYSSLSDWRTATSQETLDAGTRPTGLCADPSMSIFTTSSANSTLSTATAGYNPKPTSAVVGAGLRLTVEFGLNPGERDFFGNPTPANQVAGNIGASEARAAPLATAGAATPTAAWCTIFPTIVRDEVHVVTGQPAALVEVQLFDLMGRLCHQWQVPSGQLSADSPGLALPTLAAGQYVLQVGCGTRVQRQKLVVSR</sequence>
<dbReference type="InterPro" id="IPR026444">
    <property type="entry name" value="Secre_tail"/>
</dbReference>
<keyword evidence="2" id="KW-1185">Reference proteome</keyword>
<dbReference type="EMBL" id="BAABGQ010000006">
    <property type="protein sequence ID" value="GAA4503941.1"/>
    <property type="molecule type" value="Genomic_DNA"/>
</dbReference>
<evidence type="ECO:0008006" key="3">
    <source>
        <dbReference type="Google" id="ProtNLM"/>
    </source>
</evidence>
<protein>
    <recommendedName>
        <fullName evidence="3">Right handed beta helix domain-containing protein</fullName>
    </recommendedName>
</protein>
<name>A0ABP8QJ57_9BACT</name>
<dbReference type="InterPro" id="IPR011050">
    <property type="entry name" value="Pectin_lyase_fold/virulence"/>
</dbReference>
<proteinExistence type="predicted"/>
<accession>A0ABP8QJ57</accession>